<organism evidence="4 5">
    <name type="scientific">Allacma fusca</name>
    <dbReference type="NCBI Taxonomy" id="39272"/>
    <lineage>
        <taxon>Eukaryota</taxon>
        <taxon>Metazoa</taxon>
        <taxon>Ecdysozoa</taxon>
        <taxon>Arthropoda</taxon>
        <taxon>Hexapoda</taxon>
        <taxon>Collembola</taxon>
        <taxon>Symphypleona</taxon>
        <taxon>Sminthuridae</taxon>
        <taxon>Allacma</taxon>
    </lineage>
</organism>
<evidence type="ECO:0000256" key="2">
    <source>
        <dbReference type="SAM" id="Phobius"/>
    </source>
</evidence>
<evidence type="ECO:0000259" key="3">
    <source>
        <dbReference type="PROSITE" id="PS50268"/>
    </source>
</evidence>
<dbReference type="EMBL" id="CAJVCH010021846">
    <property type="protein sequence ID" value="CAG7691969.1"/>
    <property type="molecule type" value="Genomic_DNA"/>
</dbReference>
<keyword evidence="2" id="KW-1133">Transmembrane helix</keyword>
<name>A0A8J2NLB0_9HEXA</name>
<feature type="transmembrane region" description="Helical" evidence="2">
    <location>
        <begin position="302"/>
        <end position="321"/>
    </location>
</feature>
<reference evidence="4" key="1">
    <citation type="submission" date="2021-06" db="EMBL/GenBank/DDBJ databases">
        <authorList>
            <person name="Hodson N. C."/>
            <person name="Mongue J. A."/>
            <person name="Jaron S. K."/>
        </authorList>
    </citation>
    <scope>NUCLEOTIDE SEQUENCE</scope>
</reference>
<dbReference type="GO" id="GO:0007156">
    <property type="term" value="P:homophilic cell adhesion via plasma membrane adhesion molecules"/>
    <property type="evidence" value="ECO:0007669"/>
    <property type="project" value="InterPro"/>
</dbReference>
<dbReference type="PROSITE" id="PS50268">
    <property type="entry name" value="CADHERIN_2"/>
    <property type="match status" value="1"/>
</dbReference>
<evidence type="ECO:0000313" key="5">
    <source>
        <dbReference type="Proteomes" id="UP000708208"/>
    </source>
</evidence>
<comment type="caution">
    <text evidence="4">The sequence shown here is derived from an EMBL/GenBank/DDBJ whole genome shotgun (WGS) entry which is preliminary data.</text>
</comment>
<dbReference type="CDD" id="cd11304">
    <property type="entry name" value="Cadherin_repeat"/>
    <property type="match status" value="1"/>
</dbReference>
<dbReference type="GO" id="GO:0005509">
    <property type="term" value="F:calcium ion binding"/>
    <property type="evidence" value="ECO:0007669"/>
    <property type="project" value="UniProtKB-UniRule"/>
</dbReference>
<dbReference type="InterPro" id="IPR002126">
    <property type="entry name" value="Cadherin-like_dom"/>
</dbReference>
<dbReference type="GO" id="GO:0016020">
    <property type="term" value="C:membrane"/>
    <property type="evidence" value="ECO:0007669"/>
    <property type="project" value="InterPro"/>
</dbReference>
<keyword evidence="2" id="KW-0812">Transmembrane</keyword>
<proteinExistence type="predicted"/>
<protein>
    <recommendedName>
        <fullName evidence="3">Cadherin domain-containing protein</fullName>
    </recommendedName>
</protein>
<dbReference type="AlphaFoldDB" id="A0A8J2NLB0"/>
<sequence length="411" mass="44924">MGKAGMEKRVKANMTLAVALPGGVHPDESICKRKPDEQVCFGGIDNLHVQVMENSEKVLVAVMGHMGQACSVVLKYSVIATSPVNESEGVFTMEDREDGSELWIESNLDRESVMTYNFSIVCSVMGDNGSVDQFVLPGVLTVLDQDDNSPMIASNTTLRTVSIPLHSGKNIIKETRLEPEGGHTTLSFVDADTPDVNNFVLEIVNDTKQLLAINFSSIHSIPRDFSSYCFVVLKAELRTSSIIGWDGMYCVLVNVNDTSLVGNHMDTKISFNVCLHSGIEPTTTKLPLQESEKVDCGPMCQVIIIVVFVGLAGVIVTVFILRNYKMTKRKSRSVKPPGLINPNGVLMTASYGHHSGNGNVISNGMDYIEPGAETNALTARTEYFPKAVLRFPITLLSKKYALLKKNCRSLL</sequence>
<keyword evidence="1" id="KW-0106">Calcium</keyword>
<feature type="domain" description="Cadherin" evidence="3">
    <location>
        <begin position="74"/>
        <end position="152"/>
    </location>
</feature>
<evidence type="ECO:0000256" key="1">
    <source>
        <dbReference type="PROSITE-ProRule" id="PRU00043"/>
    </source>
</evidence>
<keyword evidence="2" id="KW-0472">Membrane</keyword>
<gene>
    <name evidence="4" type="ORF">AFUS01_LOCUS3612</name>
</gene>
<accession>A0A8J2NLB0</accession>
<dbReference type="Proteomes" id="UP000708208">
    <property type="component" value="Unassembled WGS sequence"/>
</dbReference>
<keyword evidence="5" id="KW-1185">Reference proteome</keyword>
<evidence type="ECO:0000313" key="4">
    <source>
        <dbReference type="EMBL" id="CAG7691969.1"/>
    </source>
</evidence>